<dbReference type="EMBL" id="HBIJ01017096">
    <property type="protein sequence ID" value="CAE0370611.1"/>
    <property type="molecule type" value="Transcribed_RNA"/>
</dbReference>
<gene>
    <name evidence="3" type="ORF">ALAG00032_LOCUS11390</name>
</gene>
<feature type="domain" description="CRAL-TRIO" evidence="2">
    <location>
        <begin position="715"/>
        <end position="888"/>
    </location>
</feature>
<dbReference type="SUPFAM" id="SSF52087">
    <property type="entry name" value="CRAL/TRIO domain"/>
    <property type="match status" value="1"/>
</dbReference>
<name>A0A7S3NMP4_9STRA</name>
<evidence type="ECO:0000256" key="1">
    <source>
        <dbReference type="SAM" id="MobiDB-lite"/>
    </source>
</evidence>
<dbReference type="InterPro" id="IPR036865">
    <property type="entry name" value="CRAL-TRIO_dom_sf"/>
</dbReference>
<organism evidence="3">
    <name type="scientific">Aureoumbra lagunensis</name>
    <dbReference type="NCBI Taxonomy" id="44058"/>
    <lineage>
        <taxon>Eukaryota</taxon>
        <taxon>Sar</taxon>
        <taxon>Stramenopiles</taxon>
        <taxon>Ochrophyta</taxon>
        <taxon>Pelagophyceae</taxon>
        <taxon>Pelagomonadales</taxon>
        <taxon>Aureoumbra</taxon>
    </lineage>
</organism>
<accession>A0A7S3NMP4</accession>
<sequence>MASKLRSGSSSRNLMRQQMNSAPPPVATTEERSSAPGGLAVLFCGTLEKRHPFTGATYPRFVVLTASAIHWFRRPEKSELFGEPRGVLSLTTLRKASIIGNDRRELCLEFDPVFSPLGNIYGGNPPHTAQLQRVSSTETIRASSASSARVIGTKRSFICPTTATAIAWRAAIDLAKRAHPSNSSMDASCHQDLPLFTDHDEISPLPPISRPKFVNSSNDSPTEKSGRKNHQSTQYSQRVQDKNASSKKAATGGKILHHSPDLSTTTIETAASAPTVESAYPPKRSRSASALAGLDKAPVLRKTLSSSPDTSKDTNKTGRFSSISAKTANPSSIAEYLTNDVATSMEDGYGDGNFLEALGDIIAQSDEYALPSQSSNSHSAVNRTFSPVVSMEIRRVIRERSELHFIAAVICGNSLVARELALSERVSNSRGSPRCTGKSVSFASTYREFDDDLKSLDEEADENSITNKNCPFSSSTCELRASITDQLRVIMSDGTVACTPVSALLDAAALLDGSTVELELMDPRYGDLQLPKQSTRRLLVVKVHDLCTLDNDIATQDQVVEKGMQRAEMRLWGAAFVLALATRYFNALFVLVTALAGRTRLIDTLIACLLGTTSVLLREDKGLNTKKQLKRKSSIRFVTSTIKLTFLDDVQRAVPIESVSLRDELIDESSDKPEMAKFLALTKGDKNDARRRFALSQAWRRRERVDKVLTEPQPFFDVIKDAYPHWLGGRTKSGELVYWERVGAVDVEKLKKAGVTLEALVRHYIFSNEWTWKVHSTCVEGPESFQAVVLDVAGIRLSQVGGLRLEYLRACADIAQVNYPERTSKYIVINAPAWFAAAWRVVEPMLHTETRSKICICRAGKPTKDALTDIIDPEFVPACYGGQFAPGQSVDDARRNTSEEIAFKKFVDEINKKNLS</sequence>
<dbReference type="SUPFAM" id="SSF50729">
    <property type="entry name" value="PH domain-like"/>
    <property type="match status" value="1"/>
</dbReference>
<reference evidence="3" key="1">
    <citation type="submission" date="2021-01" db="EMBL/GenBank/DDBJ databases">
        <authorList>
            <person name="Corre E."/>
            <person name="Pelletier E."/>
            <person name="Niang G."/>
            <person name="Scheremetjew M."/>
            <person name="Finn R."/>
            <person name="Kale V."/>
            <person name="Holt S."/>
            <person name="Cochrane G."/>
            <person name="Meng A."/>
            <person name="Brown T."/>
            <person name="Cohen L."/>
        </authorList>
    </citation>
    <scope>NUCLEOTIDE SEQUENCE</scope>
    <source>
        <strain evidence="3">CCMP1510</strain>
    </source>
</reference>
<dbReference type="InterPro" id="IPR001251">
    <property type="entry name" value="CRAL-TRIO_dom"/>
</dbReference>
<dbReference type="PROSITE" id="PS50191">
    <property type="entry name" value="CRAL_TRIO"/>
    <property type="match status" value="1"/>
</dbReference>
<proteinExistence type="predicted"/>
<feature type="compositionally biased region" description="Polar residues" evidence="1">
    <location>
        <begin position="1"/>
        <end position="21"/>
    </location>
</feature>
<dbReference type="InterPro" id="IPR051026">
    <property type="entry name" value="PI/PC_transfer"/>
</dbReference>
<dbReference type="CDD" id="cd00170">
    <property type="entry name" value="SEC14"/>
    <property type="match status" value="1"/>
</dbReference>
<feature type="compositionally biased region" description="Polar residues" evidence="1">
    <location>
        <begin position="231"/>
        <end position="248"/>
    </location>
</feature>
<evidence type="ECO:0000259" key="2">
    <source>
        <dbReference type="PROSITE" id="PS50191"/>
    </source>
</evidence>
<feature type="region of interest" description="Disordered" evidence="1">
    <location>
        <begin position="198"/>
        <end position="323"/>
    </location>
</feature>
<feature type="region of interest" description="Disordered" evidence="1">
    <location>
        <begin position="1"/>
        <end position="33"/>
    </location>
</feature>
<dbReference type="PANTHER" id="PTHR45657:SF1">
    <property type="entry name" value="CRAL-TRIO DOMAIN-CONTAINING PROTEIN YKL091C-RELATED"/>
    <property type="match status" value="1"/>
</dbReference>
<dbReference type="AlphaFoldDB" id="A0A7S3NMP4"/>
<evidence type="ECO:0000313" key="3">
    <source>
        <dbReference type="EMBL" id="CAE0370611.1"/>
    </source>
</evidence>
<dbReference type="Pfam" id="PF00650">
    <property type="entry name" value="CRAL_TRIO"/>
    <property type="match status" value="1"/>
</dbReference>
<dbReference type="SMART" id="SM00516">
    <property type="entry name" value="SEC14"/>
    <property type="match status" value="1"/>
</dbReference>
<dbReference type="Gene3D" id="3.40.525.10">
    <property type="entry name" value="CRAL-TRIO lipid binding domain"/>
    <property type="match status" value="1"/>
</dbReference>
<dbReference type="PANTHER" id="PTHR45657">
    <property type="entry name" value="CRAL-TRIO DOMAIN-CONTAINING PROTEIN YKL091C-RELATED"/>
    <property type="match status" value="1"/>
</dbReference>
<protein>
    <recommendedName>
        <fullName evidence="2">CRAL-TRIO domain-containing protein</fullName>
    </recommendedName>
</protein>